<feature type="compositionally biased region" description="Basic and acidic residues" evidence="1">
    <location>
        <begin position="21"/>
        <end position="40"/>
    </location>
</feature>
<dbReference type="Proteomes" id="UP000017131">
    <property type="component" value="Unassembled WGS sequence"/>
</dbReference>
<feature type="region of interest" description="Disordered" evidence="1">
    <location>
        <begin position="18"/>
        <end position="72"/>
    </location>
</feature>
<organism evidence="3 4">
    <name type="scientific">Staphylococcus simulans UMC-CNS-990</name>
    <dbReference type="NCBI Taxonomy" id="1405498"/>
    <lineage>
        <taxon>Bacteria</taxon>
        <taxon>Bacillati</taxon>
        <taxon>Bacillota</taxon>
        <taxon>Bacilli</taxon>
        <taxon>Bacillales</taxon>
        <taxon>Staphylococcaceae</taxon>
        <taxon>Staphylococcus</taxon>
    </lineage>
</organism>
<feature type="compositionally biased region" description="Basic and acidic residues" evidence="1">
    <location>
        <begin position="51"/>
        <end position="72"/>
    </location>
</feature>
<dbReference type="RefSeq" id="WP_023016160.1">
    <property type="nucleotide sequence ID" value="NZ_AXDY01000014.1"/>
</dbReference>
<proteinExistence type="predicted"/>
<evidence type="ECO:0008006" key="5">
    <source>
        <dbReference type="Google" id="ProtNLM"/>
    </source>
</evidence>
<keyword evidence="4" id="KW-1185">Reference proteome</keyword>
<evidence type="ECO:0000256" key="1">
    <source>
        <dbReference type="SAM" id="MobiDB-lite"/>
    </source>
</evidence>
<dbReference type="PROSITE" id="PS51257">
    <property type="entry name" value="PROKAR_LIPOPROTEIN"/>
    <property type="match status" value="1"/>
</dbReference>
<feature type="signal peptide" evidence="2">
    <location>
        <begin position="1"/>
        <end position="19"/>
    </location>
</feature>
<evidence type="ECO:0000256" key="2">
    <source>
        <dbReference type="SAM" id="SignalP"/>
    </source>
</evidence>
<dbReference type="EMBL" id="AXDY01000014">
    <property type="protein sequence ID" value="ERS92448.1"/>
    <property type="molecule type" value="Genomic_DNA"/>
</dbReference>
<accession>A0ABN0PA66</accession>
<feature type="chain" id="PRO_5045707973" description="Lipoprotein" evidence="2">
    <location>
        <begin position="20"/>
        <end position="297"/>
    </location>
</feature>
<evidence type="ECO:0000313" key="3">
    <source>
        <dbReference type="EMBL" id="ERS92448.1"/>
    </source>
</evidence>
<protein>
    <recommendedName>
        <fullName evidence="5">Lipoprotein</fullName>
    </recommendedName>
</protein>
<sequence length="297" mass="33588">MKKLLAVSAALLVFTTACGNEGDKKENQEDSKTKANETKKAQSNNQTSEDAESHKDVEKSTNKEQSEKASQLSDEKKAALVFSSSEASEFTLSKKEILTGIFEQNYNNEKEKKQLYKLFLVKADGYKEVPENMKFYSVYPSKGSYASIIGIGEDKAFVGGTQGAMTYDELLENGKELDLNALYNENKHFKSLDELSQKVEFKNEHPMQDEATRKEFEGKESAGTMAHARSQVYQQINEFEGKPINTKDYIWDNVKWDDGLDDWTINYRDKDLEIAGTYKKEAGQAIVKLDSNGNRIK</sequence>
<evidence type="ECO:0000313" key="4">
    <source>
        <dbReference type="Proteomes" id="UP000017131"/>
    </source>
</evidence>
<reference evidence="3 4" key="1">
    <citation type="journal article" date="2013" name="Genome Announc.">
        <title>Draft Genome Sequence of Staphylococcus simulans UMC-CNS-990, Isolated from a Case of Chronic Bovine Mastitis.</title>
        <authorList>
            <person name="Calcutt M.J."/>
            <person name="Foecking M.F."/>
            <person name="Hsieh H.Y."/>
            <person name="Perry J."/>
            <person name="Stewart G.C."/>
            <person name="Middleton J.R."/>
        </authorList>
    </citation>
    <scope>NUCLEOTIDE SEQUENCE [LARGE SCALE GENOMIC DNA]</scope>
    <source>
        <strain evidence="3 4">UMC-CNS-990</strain>
    </source>
</reference>
<gene>
    <name evidence="3" type="ORF">SSIM_11975</name>
</gene>
<keyword evidence="2" id="KW-0732">Signal</keyword>
<name>A0ABN0PA66_STASI</name>
<comment type="caution">
    <text evidence="3">The sequence shown here is derived from an EMBL/GenBank/DDBJ whole genome shotgun (WGS) entry which is preliminary data.</text>
</comment>